<feature type="compositionally biased region" description="Basic and acidic residues" evidence="1">
    <location>
        <begin position="1"/>
        <end position="10"/>
    </location>
</feature>
<keyword evidence="4" id="KW-1185">Reference proteome</keyword>
<evidence type="ECO:0000256" key="2">
    <source>
        <dbReference type="SAM" id="Phobius"/>
    </source>
</evidence>
<name>A0A919INT6_9ACTN</name>
<feature type="transmembrane region" description="Helical" evidence="2">
    <location>
        <begin position="49"/>
        <end position="71"/>
    </location>
</feature>
<evidence type="ECO:0000313" key="3">
    <source>
        <dbReference type="EMBL" id="GID69054.1"/>
    </source>
</evidence>
<sequence>MAGWRVERTPRAASGSVPATHGGSPLMPPHSQGAERRPERRAGRAGHRWFLRVLVISGLAGVAWLLTGAAANAAEPDAEPVSGSAPGIVLDDAVEPATTWFDVSRVHAAGELLKAAVQPLESEPKPHQRVLTMHLDPAEEPAGDAVTDAEPVNDAEPSGDALRTAPAPLRASSGDADDQELPAAGGELPVRAPAVAATTLPPAAEQPGQPAVTGTAGEAAALAGTRTALVPARHATDGAAPARRVRSHARSYVHRHAPAARPVAPRTLREPETIREPEEIRDDVPGGDGSAPARMNLGAVSGIPAGGSGANTESGSSAVLPSGIANGPVACHRCPIAPDVDARRHDAEAPTVSPD</sequence>
<feature type="region of interest" description="Disordered" evidence="1">
    <location>
        <begin position="1"/>
        <end position="41"/>
    </location>
</feature>
<keyword evidence="2" id="KW-0472">Membrane</keyword>
<dbReference type="RefSeq" id="WP_203750572.1">
    <property type="nucleotide sequence ID" value="NZ_BAAAUC010000001.1"/>
</dbReference>
<evidence type="ECO:0000256" key="1">
    <source>
        <dbReference type="SAM" id="MobiDB-lite"/>
    </source>
</evidence>
<feature type="region of interest" description="Disordered" evidence="1">
    <location>
        <begin position="140"/>
        <end position="184"/>
    </location>
</feature>
<gene>
    <name evidence="3" type="ORF">Acy02nite_69350</name>
</gene>
<dbReference type="AlphaFoldDB" id="A0A919INT6"/>
<accession>A0A919INT6</accession>
<evidence type="ECO:0000313" key="4">
    <source>
        <dbReference type="Proteomes" id="UP000619479"/>
    </source>
</evidence>
<feature type="compositionally biased region" description="Basic and acidic residues" evidence="1">
    <location>
        <begin position="273"/>
        <end position="284"/>
    </location>
</feature>
<keyword evidence="2" id="KW-1133">Transmembrane helix</keyword>
<feature type="region of interest" description="Disordered" evidence="1">
    <location>
        <begin position="273"/>
        <end position="300"/>
    </location>
</feature>
<dbReference type="Proteomes" id="UP000619479">
    <property type="component" value="Unassembled WGS sequence"/>
</dbReference>
<dbReference type="EMBL" id="BOMH01000057">
    <property type="protein sequence ID" value="GID69054.1"/>
    <property type="molecule type" value="Genomic_DNA"/>
</dbReference>
<proteinExistence type="predicted"/>
<organism evidence="3 4">
    <name type="scientific">Actinoplanes cyaneus</name>
    <dbReference type="NCBI Taxonomy" id="52696"/>
    <lineage>
        <taxon>Bacteria</taxon>
        <taxon>Bacillati</taxon>
        <taxon>Actinomycetota</taxon>
        <taxon>Actinomycetes</taxon>
        <taxon>Micromonosporales</taxon>
        <taxon>Micromonosporaceae</taxon>
        <taxon>Actinoplanes</taxon>
    </lineage>
</organism>
<reference evidence="3" key="1">
    <citation type="submission" date="2021-01" db="EMBL/GenBank/DDBJ databases">
        <title>Whole genome shotgun sequence of Actinoplanes cyaneus NBRC 14990.</title>
        <authorList>
            <person name="Komaki H."/>
            <person name="Tamura T."/>
        </authorList>
    </citation>
    <scope>NUCLEOTIDE SEQUENCE</scope>
    <source>
        <strain evidence="3">NBRC 14990</strain>
    </source>
</reference>
<comment type="caution">
    <text evidence="3">The sequence shown here is derived from an EMBL/GenBank/DDBJ whole genome shotgun (WGS) entry which is preliminary data.</text>
</comment>
<protein>
    <submittedName>
        <fullName evidence="3">Uncharacterized protein</fullName>
    </submittedName>
</protein>
<keyword evidence="2" id="KW-0812">Transmembrane</keyword>